<reference evidence="7 8" key="1">
    <citation type="submission" date="2020-01" db="EMBL/GenBank/DDBJ databases">
        <title>Insect and environment-associated Actinomycetes.</title>
        <authorList>
            <person name="Currrie C."/>
            <person name="Chevrette M."/>
            <person name="Carlson C."/>
            <person name="Stubbendieck R."/>
            <person name="Wendt-Pienkowski E."/>
        </authorList>
    </citation>
    <scope>NUCLEOTIDE SEQUENCE [LARGE SCALE GENOMIC DNA]</scope>
    <source>
        <strain evidence="7 8">SID7754</strain>
    </source>
</reference>
<dbReference type="Gene3D" id="3.50.50.60">
    <property type="entry name" value="FAD/NAD(P)-binding domain"/>
    <property type="match status" value="1"/>
</dbReference>
<evidence type="ECO:0000256" key="4">
    <source>
        <dbReference type="ARBA" id="ARBA00023033"/>
    </source>
</evidence>
<dbReference type="EMBL" id="JAAGMR010000247">
    <property type="protein sequence ID" value="NEB94347.1"/>
    <property type="molecule type" value="Genomic_DNA"/>
</dbReference>
<dbReference type="SUPFAM" id="SSF51905">
    <property type="entry name" value="FAD/NAD(P)-binding domain"/>
    <property type="match status" value="1"/>
</dbReference>
<name>A0A7K3QWQ5_9ACTN</name>
<dbReference type="GO" id="GO:0004497">
    <property type="term" value="F:monooxygenase activity"/>
    <property type="evidence" value="ECO:0007669"/>
    <property type="project" value="UniProtKB-KW"/>
</dbReference>
<dbReference type="InterPro" id="IPR002938">
    <property type="entry name" value="FAD-bd"/>
</dbReference>
<feature type="domain" description="FAD-binding" evidence="6">
    <location>
        <begin position="304"/>
        <end position="353"/>
    </location>
</feature>
<comment type="caution">
    <text evidence="7">The sequence shown here is derived from an EMBL/GenBank/DDBJ whole genome shotgun (WGS) entry which is preliminary data.</text>
</comment>
<protein>
    <submittedName>
        <fullName evidence="7">FAD-dependent monooxygenase</fullName>
    </submittedName>
</protein>
<evidence type="ECO:0000256" key="1">
    <source>
        <dbReference type="ARBA" id="ARBA00022630"/>
    </source>
</evidence>
<dbReference type="RefSeq" id="WP_164191453.1">
    <property type="nucleotide sequence ID" value="NZ_JAAGMR010000247.1"/>
</dbReference>
<evidence type="ECO:0000313" key="8">
    <source>
        <dbReference type="Proteomes" id="UP000470520"/>
    </source>
</evidence>
<evidence type="ECO:0000256" key="3">
    <source>
        <dbReference type="ARBA" id="ARBA00023002"/>
    </source>
</evidence>
<evidence type="ECO:0000313" key="7">
    <source>
        <dbReference type="EMBL" id="NEB94347.1"/>
    </source>
</evidence>
<feature type="domain" description="FAD-binding" evidence="6">
    <location>
        <begin position="2"/>
        <end position="180"/>
    </location>
</feature>
<keyword evidence="3" id="KW-0560">Oxidoreductase</keyword>
<dbReference type="GO" id="GO:0071949">
    <property type="term" value="F:FAD binding"/>
    <property type="evidence" value="ECO:0007669"/>
    <property type="project" value="InterPro"/>
</dbReference>
<feature type="region of interest" description="Disordered" evidence="5">
    <location>
        <begin position="350"/>
        <end position="369"/>
    </location>
</feature>
<dbReference type="Proteomes" id="UP000470520">
    <property type="component" value="Unassembled WGS sequence"/>
</dbReference>
<keyword evidence="1" id="KW-0285">Flavoprotein</keyword>
<dbReference type="InterPro" id="IPR036188">
    <property type="entry name" value="FAD/NAD-bd_sf"/>
</dbReference>
<keyword evidence="4 7" id="KW-0503">Monooxygenase</keyword>
<organism evidence="7 8">
    <name type="scientific">Streptomyces bauhiniae</name>
    <dbReference type="NCBI Taxonomy" id="2340725"/>
    <lineage>
        <taxon>Bacteria</taxon>
        <taxon>Bacillati</taxon>
        <taxon>Actinomycetota</taxon>
        <taxon>Actinomycetes</taxon>
        <taxon>Kitasatosporales</taxon>
        <taxon>Streptomycetaceae</taxon>
        <taxon>Streptomyces</taxon>
    </lineage>
</organism>
<dbReference type="AlphaFoldDB" id="A0A7K3QWQ5"/>
<proteinExistence type="predicted"/>
<accession>A0A7K3QWQ5</accession>
<gene>
    <name evidence="7" type="ORF">G3I21_22135</name>
</gene>
<evidence type="ECO:0000259" key="6">
    <source>
        <dbReference type="Pfam" id="PF01494"/>
    </source>
</evidence>
<dbReference type="PANTHER" id="PTHR47178">
    <property type="entry name" value="MONOOXYGENASE, FAD-BINDING"/>
    <property type="match status" value="1"/>
</dbReference>
<sequence length="440" mass="46263">MVIGAGMGGLVLARGLRNAGIEVMVHERDTALEHTGGYRLHMSPAAVDVLRRRLPPPVFQAVLASGTRPESFRQFGVLDHRLRQVARIPRGHDGEHLMIGRVALRRLLGHDLTEVIRFGSEFTGLGHNADGTVTATFADGTRDTADVLVGADGARSRVVAALAGTCTARKLKAFGLAGKALLSTEIRSDMPSALRHGPAFAIAPTGTAVFLTLHDPAATAPAPQAHQRVSPIVEGGYVLWSVVVPDPAALSVATTAGHGRPDVLASARHLLTGFAPWMHRVLDRTDPAQASRFDYYAADPEADLTPWQSGAATALGDAVHAMPPTGGQGASTAIRDADLLIRQLTALHGGAGSHPFTGPGTNRPGIPGGAPVAAALHAYQRSMTRYAVPALRESLQPLRWQRRLTSPLARPLLPAVLAITGTVSRLRRTAPLPQPSGQGA</sequence>
<evidence type="ECO:0000256" key="2">
    <source>
        <dbReference type="ARBA" id="ARBA00022827"/>
    </source>
</evidence>
<dbReference type="PANTHER" id="PTHR47178:SF6">
    <property type="entry name" value="FAD-BINDING DOMAIN-CONTAINING PROTEIN"/>
    <property type="match status" value="1"/>
</dbReference>
<dbReference type="Pfam" id="PF01494">
    <property type="entry name" value="FAD_binding_3"/>
    <property type="match status" value="2"/>
</dbReference>
<evidence type="ECO:0000256" key="5">
    <source>
        <dbReference type="SAM" id="MobiDB-lite"/>
    </source>
</evidence>
<keyword evidence="2" id="KW-0274">FAD</keyword>